<dbReference type="Proteomes" id="UP000198211">
    <property type="component" value="Unassembled WGS sequence"/>
</dbReference>
<comment type="caution">
    <text evidence="1">The sequence shown here is derived from an EMBL/GenBank/DDBJ whole genome shotgun (WGS) entry which is preliminary data.</text>
</comment>
<evidence type="ECO:0008006" key="3">
    <source>
        <dbReference type="Google" id="ProtNLM"/>
    </source>
</evidence>
<dbReference type="AlphaFoldDB" id="A0A225UXJ0"/>
<gene>
    <name evidence="1" type="ORF">PHMEG_00031770</name>
</gene>
<accession>A0A225UXJ0</accession>
<keyword evidence="2" id="KW-1185">Reference proteome</keyword>
<organism evidence="1 2">
    <name type="scientific">Phytophthora megakarya</name>
    <dbReference type="NCBI Taxonomy" id="4795"/>
    <lineage>
        <taxon>Eukaryota</taxon>
        <taxon>Sar</taxon>
        <taxon>Stramenopiles</taxon>
        <taxon>Oomycota</taxon>
        <taxon>Peronosporomycetes</taxon>
        <taxon>Peronosporales</taxon>
        <taxon>Peronosporaceae</taxon>
        <taxon>Phytophthora</taxon>
    </lineage>
</organism>
<dbReference type="EMBL" id="NBNE01010214">
    <property type="protein sequence ID" value="OWY97651.1"/>
    <property type="molecule type" value="Genomic_DNA"/>
</dbReference>
<protein>
    <recommendedName>
        <fullName evidence="3">Reverse transcriptase</fullName>
    </recommendedName>
</protein>
<evidence type="ECO:0000313" key="1">
    <source>
        <dbReference type="EMBL" id="OWY97651.1"/>
    </source>
</evidence>
<proteinExistence type="predicted"/>
<sequence>MEPAARSVDIALGASTPTPTECLDINRRCINSPTETHSGEKSPAVADLEHMFMSNYISLEDYAQELAFLPDLTESSVTELDYTAPNVKNLGFVGDQQRRLDEVLKKHETIMISSGNALSPRRMGWYVTSTSKSTHRLSNERGGFC</sequence>
<evidence type="ECO:0000313" key="2">
    <source>
        <dbReference type="Proteomes" id="UP000198211"/>
    </source>
</evidence>
<name>A0A225UXJ0_9STRA</name>
<reference evidence="2" key="1">
    <citation type="submission" date="2017-03" db="EMBL/GenBank/DDBJ databases">
        <title>Phytopthora megakarya and P. palmivora, two closely related causual agents of cacao black pod achieved similar genome size and gene model numbers by different mechanisms.</title>
        <authorList>
            <person name="Ali S."/>
            <person name="Shao J."/>
            <person name="Larry D.J."/>
            <person name="Kronmiller B."/>
            <person name="Shen D."/>
            <person name="Strem M.D."/>
            <person name="Melnick R.L."/>
            <person name="Guiltinan M.J."/>
            <person name="Tyler B.M."/>
            <person name="Meinhardt L.W."/>
            <person name="Bailey B.A."/>
        </authorList>
    </citation>
    <scope>NUCLEOTIDE SEQUENCE [LARGE SCALE GENOMIC DNA]</scope>
    <source>
        <strain evidence="2">zdho120</strain>
    </source>
</reference>